<comment type="caution">
    <text evidence="1">The sequence shown here is derived from an EMBL/GenBank/DDBJ whole genome shotgun (WGS) entry which is preliminary data.</text>
</comment>
<dbReference type="EMBL" id="ACYY01000001">
    <property type="protein sequence ID" value="EEW26891.1"/>
    <property type="molecule type" value="Genomic_DNA"/>
</dbReference>
<dbReference type="RefSeq" id="WP_008027005.1">
    <property type="nucleotide sequence ID" value="NZ_ACYY01000001.1"/>
</dbReference>
<reference evidence="1 2" key="1">
    <citation type="submission" date="2009-08" db="EMBL/GenBank/DDBJ databases">
        <title>The draft genome of Rhodobacter sp. SW2.</title>
        <authorList>
            <consortium name="US DOE Joint Genome Institute (JGI-PGF)"/>
            <person name="Lucas S."/>
            <person name="Copeland A."/>
            <person name="Lapidus A."/>
            <person name="Glavina del Rio T."/>
            <person name="Tice H."/>
            <person name="Bruce D."/>
            <person name="Goodwin L."/>
            <person name="Pitluck S."/>
            <person name="Larimer F."/>
            <person name="Land M.L."/>
            <person name="Hauser L."/>
            <person name="Emerson D."/>
        </authorList>
    </citation>
    <scope>NUCLEOTIDE SEQUENCE [LARGE SCALE GENOMIC DNA]</scope>
    <source>
        <strain evidence="1 2">SW2</strain>
    </source>
</reference>
<dbReference type="STRING" id="371731.Rsw2DRAFT_0126"/>
<evidence type="ECO:0000313" key="1">
    <source>
        <dbReference type="EMBL" id="EEW26891.1"/>
    </source>
</evidence>
<dbReference type="Proteomes" id="UP000010121">
    <property type="component" value="Unassembled WGS sequence"/>
</dbReference>
<sequence>MTKALFRRLFPLFVTREDAELAYLNQSVSLYDLERREAEIARGKFAGF</sequence>
<protein>
    <recommendedName>
        <fullName evidence="3">DUF3563 domain-containing protein</fullName>
    </recommendedName>
</protein>
<accession>C8RWE8</accession>
<evidence type="ECO:0008006" key="3">
    <source>
        <dbReference type="Google" id="ProtNLM"/>
    </source>
</evidence>
<name>C8RWE8_9RHOB</name>
<dbReference type="OrthoDB" id="8451584at2"/>
<organism evidence="1 2">
    <name type="scientific">Rhodobacter ferrooxidans</name>
    <dbReference type="NCBI Taxonomy" id="371731"/>
    <lineage>
        <taxon>Bacteria</taxon>
        <taxon>Pseudomonadati</taxon>
        <taxon>Pseudomonadota</taxon>
        <taxon>Alphaproteobacteria</taxon>
        <taxon>Rhodobacterales</taxon>
        <taxon>Rhodobacter group</taxon>
        <taxon>Rhodobacter</taxon>
    </lineage>
</organism>
<evidence type="ECO:0000313" key="2">
    <source>
        <dbReference type="Proteomes" id="UP000010121"/>
    </source>
</evidence>
<dbReference type="AlphaFoldDB" id="C8RWE8"/>
<proteinExistence type="predicted"/>
<gene>
    <name evidence="1" type="ORF">Rsw2DRAFT_0126</name>
</gene>
<keyword evidence="2" id="KW-1185">Reference proteome</keyword>